<accession>A0AB33IQ82</accession>
<protein>
    <submittedName>
        <fullName evidence="1">Uncharacterized protein</fullName>
    </submittedName>
</protein>
<proteinExistence type="predicted"/>
<sequence>MEKNITLPVQTNTWKDLTDRLLIPIDWLRRYYGNVIDKEITIKQTALLLHVQAAFAMSALPVDGPLLVRLVCCGWFVYALKRCKNEL</sequence>
<name>A0AB33IQ82_9BACT</name>
<dbReference type="AlphaFoldDB" id="A0AB33IQ82"/>
<reference evidence="1" key="1">
    <citation type="submission" date="2024-07" db="EMBL/GenBank/DDBJ databases">
        <title>Complete genome sequence of Prevotella sp. YM-2024 GTC17253.</title>
        <authorList>
            <person name="Hayashi M."/>
            <person name="Muto Y."/>
            <person name="Tanaka K."/>
            <person name="Niwa H."/>
        </authorList>
    </citation>
    <scope>NUCLEOTIDE SEQUENCE</scope>
    <source>
        <strain evidence="1">GTC17253</strain>
    </source>
</reference>
<evidence type="ECO:0000313" key="1">
    <source>
        <dbReference type="EMBL" id="BFO71743.1"/>
    </source>
</evidence>
<gene>
    <name evidence="1" type="ORF">GTC17253_17090</name>
</gene>
<organism evidence="1">
    <name type="scientific">Prevotella sp. GTC17253</name>
    <dbReference type="NCBI Taxonomy" id="3236793"/>
    <lineage>
        <taxon>Bacteria</taxon>
        <taxon>Pseudomonadati</taxon>
        <taxon>Bacteroidota</taxon>
        <taxon>Bacteroidia</taxon>
        <taxon>Bacteroidales</taxon>
        <taxon>Prevotellaceae</taxon>
        <taxon>Prevotella</taxon>
    </lineage>
</organism>
<dbReference type="EMBL" id="AP035785">
    <property type="protein sequence ID" value="BFO71743.1"/>
    <property type="molecule type" value="Genomic_DNA"/>
</dbReference>